<evidence type="ECO:0008006" key="4">
    <source>
        <dbReference type="Google" id="ProtNLM"/>
    </source>
</evidence>
<dbReference type="STRING" id="281362.AT959_17020"/>
<feature type="transmembrane region" description="Helical" evidence="1">
    <location>
        <begin position="85"/>
        <end position="105"/>
    </location>
</feature>
<comment type="caution">
    <text evidence="2">The sequence shown here is derived from an EMBL/GenBank/DDBJ whole genome shotgun (WGS) entry which is preliminary data.</text>
</comment>
<keyword evidence="1" id="KW-1133">Transmembrane helix</keyword>
<dbReference type="EMBL" id="LODL01000035">
    <property type="protein sequence ID" value="KXB29636.1"/>
    <property type="molecule type" value="Genomic_DNA"/>
</dbReference>
<sequence length="224" mass="24144">MSFSPAALLRGLALLVLLVAWAVLAHFGSAGEGNADVSVALATAPVVVLVVMLLWRIGNPLWLVGGGLSVLGLLAWAWPSLRQNIALLFYIQHLGTNLALGLLFGRTLFGNQDALVTQFARLAHGGAISEVKRRYTRQVTVAWTAFFVGSVVVSSALFWLAPAAAWSVFANLLSTPLIALMFVLEHLARLLLLPADERSSVADTIRGYRASMQERRAHTLANHP</sequence>
<keyword evidence="1" id="KW-0472">Membrane</keyword>
<reference evidence="2 3" key="1">
    <citation type="submission" date="2015-12" db="EMBL/GenBank/DDBJ databases">
        <title>Nitrous oxide reduction kinetics distinguish bacteria harboring typical versus atypical NosZ.</title>
        <authorList>
            <person name="Yoon S."/>
            <person name="Nissen S."/>
            <person name="Park D."/>
            <person name="Sanford R.A."/>
            <person name="Loeffler F.E."/>
        </authorList>
    </citation>
    <scope>NUCLEOTIDE SEQUENCE [LARGE SCALE GENOMIC DNA]</scope>
    <source>
        <strain evidence="2 3">ATCC BAA-841</strain>
    </source>
</reference>
<gene>
    <name evidence="2" type="ORF">AT959_17020</name>
</gene>
<evidence type="ECO:0000313" key="3">
    <source>
        <dbReference type="Proteomes" id="UP000070186"/>
    </source>
</evidence>
<keyword evidence="3" id="KW-1185">Reference proteome</keyword>
<evidence type="ECO:0000256" key="1">
    <source>
        <dbReference type="SAM" id="Phobius"/>
    </source>
</evidence>
<dbReference type="Proteomes" id="UP000070186">
    <property type="component" value="Unassembled WGS sequence"/>
</dbReference>
<feature type="transmembrane region" description="Helical" evidence="1">
    <location>
        <begin position="166"/>
        <end position="184"/>
    </location>
</feature>
<name>A0A133XFG0_9RHOO</name>
<feature type="transmembrane region" description="Helical" evidence="1">
    <location>
        <begin position="35"/>
        <end position="54"/>
    </location>
</feature>
<dbReference type="AlphaFoldDB" id="A0A133XFG0"/>
<feature type="transmembrane region" description="Helical" evidence="1">
    <location>
        <begin position="141"/>
        <end position="160"/>
    </location>
</feature>
<dbReference type="RefSeq" id="WP_066885644.1">
    <property type="nucleotide sequence ID" value="NZ_LODL01000035.1"/>
</dbReference>
<feature type="transmembrane region" description="Helical" evidence="1">
    <location>
        <begin position="61"/>
        <end position="79"/>
    </location>
</feature>
<keyword evidence="1" id="KW-0812">Transmembrane</keyword>
<organism evidence="2 3">
    <name type="scientific">Dechloromonas denitrificans</name>
    <dbReference type="NCBI Taxonomy" id="281362"/>
    <lineage>
        <taxon>Bacteria</taxon>
        <taxon>Pseudomonadati</taxon>
        <taxon>Pseudomonadota</taxon>
        <taxon>Betaproteobacteria</taxon>
        <taxon>Rhodocyclales</taxon>
        <taxon>Azonexaceae</taxon>
        <taxon>Dechloromonas</taxon>
    </lineage>
</organism>
<proteinExistence type="predicted"/>
<protein>
    <recommendedName>
        <fullName evidence="4">Transmembrane protein</fullName>
    </recommendedName>
</protein>
<accession>A0A133XFG0</accession>
<evidence type="ECO:0000313" key="2">
    <source>
        <dbReference type="EMBL" id="KXB29636.1"/>
    </source>
</evidence>